<evidence type="ECO:0000256" key="7">
    <source>
        <dbReference type="RuleBase" id="RU363032"/>
    </source>
</evidence>
<dbReference type="OrthoDB" id="3543764at2"/>
<evidence type="ECO:0000256" key="6">
    <source>
        <dbReference type="ARBA" id="ARBA00023136"/>
    </source>
</evidence>
<reference evidence="10" key="2">
    <citation type="journal article" date="2022" name="Pest Manag. Sci.">
        <title>Glutamicibacter halophytocola-mediated host fitness of potato tuber moth on Solanaceae crops.</title>
        <authorList>
            <person name="Wang W."/>
            <person name="Xiao G."/>
            <person name="Du G."/>
            <person name="Chang L."/>
            <person name="Yang Y."/>
            <person name="Ye J."/>
            <person name="Chen B."/>
        </authorList>
    </citation>
    <scope>NUCLEOTIDE SEQUENCE</scope>
    <source>
        <strain evidence="10">S2</strain>
    </source>
</reference>
<dbReference type="InterPro" id="IPR000515">
    <property type="entry name" value="MetI-like"/>
</dbReference>
<keyword evidence="2 7" id="KW-0813">Transport</keyword>
<dbReference type="PANTHER" id="PTHR43163:SF9">
    <property type="entry name" value="ABC TRANSPORTER PERMEASE PROTEIN"/>
    <property type="match status" value="1"/>
</dbReference>
<name>A0A5B8IJV3_9MICC</name>
<reference evidence="9 11" key="1">
    <citation type="submission" date="2019-07" db="EMBL/GenBank/DDBJ databases">
        <title>Complete Genome Sequence of drought tolerant Plant Growth-Promoting Rhizobacterium Glutamicibacter halophytocola DR408.</title>
        <authorList>
            <person name="Nishu S.D."/>
            <person name="Lee T.K."/>
        </authorList>
    </citation>
    <scope>NUCLEOTIDE SEQUENCE [LARGE SCALE GENOMIC DNA]</scope>
    <source>
        <strain evidence="9 11">DR408</strain>
    </source>
</reference>
<evidence type="ECO:0000259" key="8">
    <source>
        <dbReference type="PROSITE" id="PS50928"/>
    </source>
</evidence>
<dbReference type="AlphaFoldDB" id="A0A5B8IJV3"/>
<keyword evidence="5 7" id="KW-1133">Transmembrane helix</keyword>
<evidence type="ECO:0000256" key="4">
    <source>
        <dbReference type="ARBA" id="ARBA00022692"/>
    </source>
</evidence>
<evidence type="ECO:0000313" key="11">
    <source>
        <dbReference type="Proteomes" id="UP000320717"/>
    </source>
</evidence>
<dbReference type="InterPro" id="IPR035906">
    <property type="entry name" value="MetI-like_sf"/>
</dbReference>
<evidence type="ECO:0000256" key="1">
    <source>
        <dbReference type="ARBA" id="ARBA00004651"/>
    </source>
</evidence>
<proteinExistence type="inferred from homology"/>
<dbReference type="Proteomes" id="UP000320717">
    <property type="component" value="Chromosome"/>
</dbReference>
<keyword evidence="3" id="KW-1003">Cell membrane</keyword>
<dbReference type="CDD" id="cd06261">
    <property type="entry name" value="TM_PBP2"/>
    <property type="match status" value="1"/>
</dbReference>
<dbReference type="Gene3D" id="1.10.3720.10">
    <property type="entry name" value="MetI-like"/>
    <property type="match status" value="1"/>
</dbReference>
<feature type="transmembrane region" description="Helical" evidence="7">
    <location>
        <begin position="238"/>
        <end position="262"/>
    </location>
</feature>
<evidence type="ECO:0000313" key="12">
    <source>
        <dbReference type="Proteomes" id="UP001060018"/>
    </source>
</evidence>
<keyword evidence="4 7" id="KW-0812">Transmembrane</keyword>
<evidence type="ECO:0000256" key="3">
    <source>
        <dbReference type="ARBA" id="ARBA00022475"/>
    </source>
</evidence>
<dbReference type="PROSITE" id="PS50928">
    <property type="entry name" value="ABC_TM1"/>
    <property type="match status" value="1"/>
</dbReference>
<feature type="domain" description="ABC transmembrane type-1" evidence="8">
    <location>
        <begin position="102"/>
        <end position="299"/>
    </location>
</feature>
<dbReference type="PANTHER" id="PTHR43163">
    <property type="entry name" value="DIPEPTIDE TRANSPORT SYSTEM PERMEASE PROTEIN DPPB-RELATED"/>
    <property type="match status" value="1"/>
</dbReference>
<comment type="subcellular location">
    <subcellularLocation>
        <location evidence="1 7">Cell membrane</location>
        <topology evidence="1 7">Multi-pass membrane protein</topology>
    </subcellularLocation>
</comment>
<dbReference type="Pfam" id="PF00528">
    <property type="entry name" value="BPD_transp_1"/>
    <property type="match status" value="1"/>
</dbReference>
<feature type="transmembrane region" description="Helical" evidence="7">
    <location>
        <begin position="12"/>
        <end position="32"/>
    </location>
</feature>
<feature type="transmembrane region" description="Helical" evidence="7">
    <location>
        <begin position="138"/>
        <end position="168"/>
    </location>
</feature>
<organism evidence="10 12">
    <name type="scientific">Glutamicibacter halophytocola</name>
    <dbReference type="NCBI Taxonomy" id="1933880"/>
    <lineage>
        <taxon>Bacteria</taxon>
        <taxon>Bacillati</taxon>
        <taxon>Actinomycetota</taxon>
        <taxon>Actinomycetes</taxon>
        <taxon>Micrococcales</taxon>
        <taxon>Micrococcaceae</taxon>
        <taxon>Glutamicibacter</taxon>
    </lineage>
</organism>
<evidence type="ECO:0000313" key="9">
    <source>
        <dbReference type="EMBL" id="QDY66582.1"/>
    </source>
</evidence>
<comment type="similarity">
    <text evidence="7">Belongs to the binding-protein-dependent transport system permease family.</text>
</comment>
<feature type="transmembrane region" description="Helical" evidence="7">
    <location>
        <begin position="180"/>
        <end position="199"/>
    </location>
</feature>
<keyword evidence="6 7" id="KW-0472">Membrane</keyword>
<dbReference type="GO" id="GO:0055085">
    <property type="term" value="P:transmembrane transport"/>
    <property type="evidence" value="ECO:0007669"/>
    <property type="project" value="InterPro"/>
</dbReference>
<evidence type="ECO:0000256" key="2">
    <source>
        <dbReference type="ARBA" id="ARBA00022448"/>
    </source>
</evidence>
<feature type="transmembrane region" description="Helical" evidence="7">
    <location>
        <begin position="282"/>
        <end position="302"/>
    </location>
</feature>
<gene>
    <name evidence="9" type="ORF">FQA45_09730</name>
    <name evidence="10" type="ORF">NUH22_15590</name>
</gene>
<dbReference type="RefSeq" id="WP_146276672.1">
    <property type="nucleotide sequence ID" value="NZ_CP042260.1"/>
</dbReference>
<dbReference type="EMBL" id="CP102487">
    <property type="protein sequence ID" value="UUX58699.1"/>
    <property type="molecule type" value="Genomic_DNA"/>
</dbReference>
<dbReference type="EMBL" id="CP042260">
    <property type="protein sequence ID" value="QDY66582.1"/>
    <property type="molecule type" value="Genomic_DNA"/>
</dbReference>
<dbReference type="Proteomes" id="UP001060018">
    <property type="component" value="Chromosome"/>
</dbReference>
<dbReference type="SUPFAM" id="SSF161098">
    <property type="entry name" value="MetI-like"/>
    <property type="match status" value="1"/>
</dbReference>
<accession>A0A5B8IJV3</accession>
<evidence type="ECO:0000313" key="10">
    <source>
        <dbReference type="EMBL" id="UUX58699.1"/>
    </source>
</evidence>
<dbReference type="GO" id="GO:0005886">
    <property type="term" value="C:plasma membrane"/>
    <property type="evidence" value="ECO:0007669"/>
    <property type="project" value="UniProtKB-SubCell"/>
</dbReference>
<protein>
    <submittedName>
        <fullName evidence="10">ABC transporter permease</fullName>
    </submittedName>
</protein>
<feature type="transmembrane region" description="Helical" evidence="7">
    <location>
        <begin position="101"/>
        <end position="126"/>
    </location>
</feature>
<evidence type="ECO:0000256" key="5">
    <source>
        <dbReference type="ARBA" id="ARBA00022989"/>
    </source>
</evidence>
<keyword evidence="11" id="KW-1185">Reference proteome</keyword>
<sequence>MSPLATVLRRVVGLGAAVLLSSFAVFLVPFVSPGDPVRSLLRARMDFGEADEATVQAYAEQFGLHDPMLVQFGRWLGRFFTGDMGLSHISGTPVADQVLPAIGVTLSLAGSALLAAILVSILLGVISATRAGQWPDKLITSITHALIAIPEYALAPLLVLLFAVRWALLPSAGYDSPASLVLPVFILALRPISFFTVAVRSGVRQALDSEHVLAARARGLSRTQALARHVVPHGLLPLWTMVGVWFAGLLGGSVIVEVIFAIPGMGRLIFDAITDADIPVAQGGVVVVVTCAVLVTGIIDLIHKLSDPNVRIGVRHG</sequence>